<sequence>MAHTLDIIDKLFNDLNALQPIKSEDKNRLDKKFRLEFNYNSNHMEGNTLTYGETELLLMFDDTLGNHQLREYEEIKAHDLAYHIIEDLAKDTERPLTEQIIKNLNEIILVRPYWKDAITPDGHNTRRQIKVGSYKEYPNSVRLQNGEMFEYASPTETPAKMQELIEWYREEESVLHPITLASMLHYKFVCIHPFDDGNGRIARLLMNYVLLKNNFPPVVIKSADKNNYLRALHIADLGDYEALITYVAENAIWSLELSIKAAKGESLEETGDFVKEIELLKRKASSQKTPKSPLVIYETFNQIKNKLWRSVNGILQHFDDLFNEAKSIYKLNGWNENFETRTVSTFNIPFTKEVSDKPKALKIFGYDIYSEDIEKLEFVNIMYGLRGSIKPENLSLKLEVNFNLYDYLFKIKLNDKSIFESRKIYKEIFLDNEISEINVVTQKHILEFLKEKMN</sequence>
<protein>
    <submittedName>
        <fullName evidence="2">Fic family protein</fullName>
    </submittedName>
</protein>
<dbReference type="InterPro" id="IPR040198">
    <property type="entry name" value="Fido_containing"/>
</dbReference>
<dbReference type="Pfam" id="PF02661">
    <property type="entry name" value="Fic"/>
    <property type="match status" value="1"/>
</dbReference>
<dbReference type="InterPro" id="IPR036597">
    <property type="entry name" value="Fido-like_dom_sf"/>
</dbReference>
<dbReference type="PANTHER" id="PTHR13504:SF38">
    <property type="entry name" value="FIDO DOMAIN-CONTAINING PROTEIN"/>
    <property type="match status" value="1"/>
</dbReference>
<name>A0ABU3GSV9_9SPHI</name>
<dbReference type="RefSeq" id="WP_311947674.1">
    <property type="nucleotide sequence ID" value="NZ_JAVLVU010000001.1"/>
</dbReference>
<evidence type="ECO:0000313" key="3">
    <source>
        <dbReference type="Proteomes" id="UP001258315"/>
    </source>
</evidence>
<feature type="domain" description="Fido" evidence="1">
    <location>
        <begin position="96"/>
        <end position="249"/>
    </location>
</feature>
<dbReference type="InterPro" id="IPR003812">
    <property type="entry name" value="Fido"/>
</dbReference>
<dbReference type="PANTHER" id="PTHR13504">
    <property type="entry name" value="FIDO DOMAIN-CONTAINING PROTEIN DDB_G0283145"/>
    <property type="match status" value="1"/>
</dbReference>
<accession>A0ABU3GSV9</accession>
<dbReference type="PROSITE" id="PS51459">
    <property type="entry name" value="FIDO"/>
    <property type="match status" value="1"/>
</dbReference>
<proteinExistence type="predicted"/>
<dbReference type="SUPFAM" id="SSF140931">
    <property type="entry name" value="Fic-like"/>
    <property type="match status" value="1"/>
</dbReference>
<dbReference type="Proteomes" id="UP001258315">
    <property type="component" value="Unassembled WGS sequence"/>
</dbReference>
<evidence type="ECO:0000313" key="2">
    <source>
        <dbReference type="EMBL" id="MDT3401750.1"/>
    </source>
</evidence>
<dbReference type="Gene3D" id="1.10.3290.10">
    <property type="entry name" value="Fido-like domain"/>
    <property type="match status" value="1"/>
</dbReference>
<organism evidence="2 3">
    <name type="scientific">Mucilaginibacter terrae</name>
    <dbReference type="NCBI Taxonomy" id="1955052"/>
    <lineage>
        <taxon>Bacteria</taxon>
        <taxon>Pseudomonadati</taxon>
        <taxon>Bacteroidota</taxon>
        <taxon>Sphingobacteriia</taxon>
        <taxon>Sphingobacteriales</taxon>
        <taxon>Sphingobacteriaceae</taxon>
        <taxon>Mucilaginibacter</taxon>
    </lineage>
</organism>
<dbReference type="EMBL" id="JAVLVU010000001">
    <property type="protein sequence ID" value="MDT3401750.1"/>
    <property type="molecule type" value="Genomic_DNA"/>
</dbReference>
<reference evidence="3" key="1">
    <citation type="submission" date="2023-07" db="EMBL/GenBank/DDBJ databases">
        <title>Functional and genomic diversity of the sorghum phyllosphere microbiome.</title>
        <authorList>
            <person name="Shade A."/>
        </authorList>
    </citation>
    <scope>NUCLEOTIDE SEQUENCE [LARGE SCALE GENOMIC DNA]</scope>
    <source>
        <strain evidence="3">SORGH_AS_0422</strain>
    </source>
</reference>
<comment type="caution">
    <text evidence="2">The sequence shown here is derived from an EMBL/GenBank/DDBJ whole genome shotgun (WGS) entry which is preliminary data.</text>
</comment>
<evidence type="ECO:0000259" key="1">
    <source>
        <dbReference type="PROSITE" id="PS51459"/>
    </source>
</evidence>
<keyword evidence="3" id="KW-1185">Reference proteome</keyword>
<gene>
    <name evidence="2" type="ORF">QE417_000822</name>
</gene>